<accession>A0AAU8HHA0</accession>
<gene>
    <name evidence="2" type="ORF">ABUL08_03910</name>
    <name evidence="1" type="ORF">VK199_03905</name>
</gene>
<dbReference type="AlphaFoldDB" id="A0AAU8HHA0"/>
<evidence type="ECO:0000313" key="2">
    <source>
        <dbReference type="EMBL" id="XCH75264.1"/>
    </source>
</evidence>
<organism evidence="2">
    <name type="scientific">Micromonospora sp. CCTCC AA 2012012</name>
    <dbReference type="NCBI Taxonomy" id="3111921"/>
    <lineage>
        <taxon>Bacteria</taxon>
        <taxon>Bacillati</taxon>
        <taxon>Actinomycetota</taxon>
        <taxon>Actinomycetes</taxon>
        <taxon>Micromonosporales</taxon>
        <taxon>Micromonosporaceae</taxon>
        <taxon>Micromonospora</taxon>
    </lineage>
</organism>
<proteinExistence type="predicted"/>
<name>A0AAU8HHA0_9ACTN</name>
<protein>
    <submittedName>
        <fullName evidence="2">Uncharacterized protein</fullName>
    </submittedName>
</protein>
<dbReference type="EMBL" id="CP159342">
    <property type="protein sequence ID" value="XCH75264.1"/>
    <property type="molecule type" value="Genomic_DNA"/>
</dbReference>
<reference evidence="1" key="1">
    <citation type="submission" date="2024-01" db="EMBL/GenBank/DDBJ databases">
        <title>The genome sequence of Micromonospora mangrovi CCTCC AA 2012012.</title>
        <authorList>
            <person name="Gao J."/>
        </authorList>
    </citation>
    <scope>NUCLEOTIDE SEQUENCE</scope>
    <source>
        <strain evidence="1">CCTCC AA 2012012</strain>
    </source>
</reference>
<dbReference type="RefSeq" id="WP_350934587.1">
    <property type="nucleotide sequence ID" value="NZ_CP157762.1"/>
</dbReference>
<dbReference type="EMBL" id="CP157762">
    <property type="protein sequence ID" value="XBP94565.1"/>
    <property type="molecule type" value="Genomic_DNA"/>
</dbReference>
<sequence length="196" mass="22232">MDERVQMKVGGRDFDLTKQEVEARMMDEDPELIQKHMVEVNGQMFPPKQVLGHVTGWDLTTFTTMEAQRVLTRIGFVCAEARAGRIRQAGQFIMDTVRDSVQETMSDHGDSNFERGFSAAAGIALRPIQKRLDDLREQMKGKGLSQAEQAFYAHLDELKSEIEADCDRFWRGSGVDWRPLKPVVKAAIRRTDQTGS</sequence>
<reference evidence="2" key="2">
    <citation type="submission" date="2024-06" db="EMBL/GenBank/DDBJ databases">
        <title>Micromonospora mangrovi CCTCC AA 2012012 genome sequences.</title>
        <authorList>
            <person name="Gao J."/>
        </authorList>
    </citation>
    <scope>NUCLEOTIDE SEQUENCE</scope>
    <source>
        <strain evidence="2">CCTCC AA 2012012</strain>
    </source>
</reference>
<evidence type="ECO:0000313" key="1">
    <source>
        <dbReference type="EMBL" id="XBP94565.1"/>
    </source>
</evidence>